<evidence type="ECO:0000313" key="1">
    <source>
        <dbReference type="EMBL" id="GAG84263.1"/>
    </source>
</evidence>
<dbReference type="AlphaFoldDB" id="X1BJJ4"/>
<reference evidence="1" key="1">
    <citation type="journal article" date="2014" name="Front. Microbiol.">
        <title>High frequency of phylogenetically diverse reductive dehalogenase-homologous genes in deep subseafloor sedimentary metagenomes.</title>
        <authorList>
            <person name="Kawai M."/>
            <person name="Futagami T."/>
            <person name="Toyoda A."/>
            <person name="Takaki Y."/>
            <person name="Nishi S."/>
            <person name="Hori S."/>
            <person name="Arai W."/>
            <person name="Tsubouchi T."/>
            <person name="Morono Y."/>
            <person name="Uchiyama I."/>
            <person name="Ito T."/>
            <person name="Fujiyama A."/>
            <person name="Inagaki F."/>
            <person name="Takami H."/>
        </authorList>
    </citation>
    <scope>NUCLEOTIDE SEQUENCE</scope>
    <source>
        <strain evidence="1">Expedition CK06-06</strain>
    </source>
</reference>
<protein>
    <submittedName>
        <fullName evidence="1">Uncharacterized protein</fullName>
    </submittedName>
</protein>
<gene>
    <name evidence="1" type="ORF">S01H4_22021</name>
</gene>
<accession>X1BJJ4</accession>
<comment type="caution">
    <text evidence="1">The sequence shown here is derived from an EMBL/GenBank/DDBJ whole genome shotgun (WGS) entry which is preliminary data.</text>
</comment>
<dbReference type="EMBL" id="BART01010038">
    <property type="protein sequence ID" value="GAG84263.1"/>
    <property type="molecule type" value="Genomic_DNA"/>
</dbReference>
<proteinExistence type="predicted"/>
<name>X1BJJ4_9ZZZZ</name>
<sequence length="39" mass="4272">MKLDLEPNVGVVDSFSQKPIFALNVVSLFAHIVEDADVN</sequence>
<organism evidence="1">
    <name type="scientific">marine sediment metagenome</name>
    <dbReference type="NCBI Taxonomy" id="412755"/>
    <lineage>
        <taxon>unclassified sequences</taxon>
        <taxon>metagenomes</taxon>
        <taxon>ecological metagenomes</taxon>
    </lineage>
</organism>